<accession>A0A0F5K269</accession>
<keyword evidence="4" id="KW-1185">Reference proteome</keyword>
<dbReference type="SUPFAM" id="SSF109604">
    <property type="entry name" value="HD-domain/PDEase-like"/>
    <property type="match status" value="1"/>
</dbReference>
<evidence type="ECO:0000313" key="3">
    <source>
        <dbReference type="EMBL" id="KKB64183.1"/>
    </source>
</evidence>
<dbReference type="Pfam" id="PF00563">
    <property type="entry name" value="EAL"/>
    <property type="match status" value="1"/>
</dbReference>
<dbReference type="InterPro" id="IPR052340">
    <property type="entry name" value="RNase_Y/CdgJ"/>
</dbReference>
<dbReference type="PIRSF" id="PIRSF003180">
    <property type="entry name" value="DiGMPpdiest_YuxH"/>
    <property type="match status" value="1"/>
</dbReference>
<evidence type="ECO:0000259" key="1">
    <source>
        <dbReference type="PROSITE" id="PS50883"/>
    </source>
</evidence>
<dbReference type="Gene3D" id="1.10.3210.10">
    <property type="entry name" value="Hypothetical protein af1432"/>
    <property type="match status" value="1"/>
</dbReference>
<dbReference type="PANTHER" id="PTHR33525">
    <property type="match status" value="1"/>
</dbReference>
<dbReference type="Pfam" id="PF08668">
    <property type="entry name" value="HDOD"/>
    <property type="match status" value="1"/>
</dbReference>
<dbReference type="Gene3D" id="3.20.20.450">
    <property type="entry name" value="EAL domain"/>
    <property type="match status" value="1"/>
</dbReference>
<name>A0A0F5K269_9BURK</name>
<evidence type="ECO:0000259" key="2">
    <source>
        <dbReference type="PROSITE" id="PS51833"/>
    </source>
</evidence>
<organism evidence="3 4">
    <name type="scientific">Robbsia andropogonis</name>
    <dbReference type="NCBI Taxonomy" id="28092"/>
    <lineage>
        <taxon>Bacteria</taxon>
        <taxon>Pseudomonadati</taxon>
        <taxon>Pseudomonadota</taxon>
        <taxon>Betaproteobacteria</taxon>
        <taxon>Burkholderiales</taxon>
        <taxon>Burkholderiaceae</taxon>
        <taxon>Robbsia</taxon>
    </lineage>
</organism>
<dbReference type="CDD" id="cd01948">
    <property type="entry name" value="EAL"/>
    <property type="match status" value="1"/>
</dbReference>
<protein>
    <recommendedName>
        <fullName evidence="5">Diguanylate phosphodiesterase</fullName>
    </recommendedName>
</protein>
<dbReference type="Proteomes" id="UP000033618">
    <property type="component" value="Unassembled WGS sequence"/>
</dbReference>
<sequence length="427" mass="47121">MREPKMTNIDPARAGDAANVYLGRQPIIDRNGSLVGYELLYRSSSRNAALVADDTEATSHVIATMLGEFGMGTVLGADIGYINVNRDILFSDLLSVLPPRLFVLEILESVELDEALLARCKELRSLGFRLAFDDVSINSVEALAYLQHVDVAKIDFFRCSKTDLPKVLAMVKRAGCIALAEKVETLEAYNLARSLGFDLFQGYFFSRPEVLSSRRLLTDRVPLLNLLGLLGRDAGVQQIESEIKRIPKLIVQLLRFANSGAYSLARPVTSLREATLAVGIRQISRWTQLLLYANSDDNPIRTDPLIQMIGMRARFMELTTEFLYPGEDDFADQAFMTGVFSMAESMFGSANIDVMRELRIPPVIAAAIGPERQGKLGALLACAEAVERSEAEGIEAACERMPGMEPEDAGRISLAALRWITQYSLSV</sequence>
<dbReference type="PATRIC" id="fig|28092.6.peg.1568"/>
<comment type="caution">
    <text evidence="3">The sequence shown here is derived from an EMBL/GenBank/DDBJ whole genome shotgun (WGS) entry which is preliminary data.</text>
</comment>
<dbReference type="InterPro" id="IPR013976">
    <property type="entry name" value="HDOD"/>
</dbReference>
<dbReference type="PROSITE" id="PS51833">
    <property type="entry name" value="HDOD"/>
    <property type="match status" value="1"/>
</dbReference>
<feature type="domain" description="HDOD" evidence="2">
    <location>
        <begin position="216"/>
        <end position="407"/>
    </location>
</feature>
<dbReference type="EMBL" id="LAQU01000005">
    <property type="protein sequence ID" value="KKB64183.1"/>
    <property type="molecule type" value="Genomic_DNA"/>
</dbReference>
<dbReference type="STRING" id="28092.WM40_06610"/>
<proteinExistence type="predicted"/>
<dbReference type="SUPFAM" id="SSF141868">
    <property type="entry name" value="EAL domain-like"/>
    <property type="match status" value="1"/>
</dbReference>
<dbReference type="InterPro" id="IPR014408">
    <property type="entry name" value="dGMP_Pdiesterase_EAL/HD-GYP"/>
</dbReference>
<evidence type="ECO:0008006" key="5">
    <source>
        <dbReference type="Google" id="ProtNLM"/>
    </source>
</evidence>
<gene>
    <name evidence="3" type="ORF">WM40_06610</name>
</gene>
<reference evidence="3 4" key="1">
    <citation type="submission" date="2015-03" db="EMBL/GenBank/DDBJ databases">
        <title>Draft Genome Sequence of Burkholderia andropogonis type strain ICMP2807, isolated from Sorghum bicolor.</title>
        <authorList>
            <person name="Lopes-Santos L."/>
            <person name="Castro D.B."/>
            <person name="Ottoboni L.M."/>
            <person name="Park D."/>
            <person name="Weirc B.S."/>
            <person name="Destefano S.A."/>
        </authorList>
    </citation>
    <scope>NUCLEOTIDE SEQUENCE [LARGE SCALE GENOMIC DNA]</scope>
    <source>
        <strain evidence="3 4">ICMP2807</strain>
    </source>
</reference>
<dbReference type="PROSITE" id="PS50883">
    <property type="entry name" value="EAL"/>
    <property type="match status" value="1"/>
</dbReference>
<dbReference type="InterPro" id="IPR001633">
    <property type="entry name" value="EAL_dom"/>
</dbReference>
<dbReference type="AlphaFoldDB" id="A0A0F5K269"/>
<dbReference type="PANTHER" id="PTHR33525:SF4">
    <property type="entry name" value="CYCLIC DI-GMP PHOSPHODIESTERASE CDGJ"/>
    <property type="match status" value="1"/>
</dbReference>
<evidence type="ECO:0000313" key="4">
    <source>
        <dbReference type="Proteomes" id="UP000033618"/>
    </source>
</evidence>
<dbReference type="SMART" id="SM00052">
    <property type="entry name" value="EAL"/>
    <property type="match status" value="1"/>
</dbReference>
<dbReference type="InterPro" id="IPR035919">
    <property type="entry name" value="EAL_sf"/>
</dbReference>
<feature type="domain" description="EAL" evidence="1">
    <location>
        <begin position="1"/>
        <end position="222"/>
    </location>
</feature>